<gene>
    <name evidence="2" type="ORF">ALC57_13013</name>
</gene>
<keyword evidence="3" id="KW-1185">Reference proteome</keyword>
<evidence type="ECO:0000256" key="1">
    <source>
        <dbReference type="SAM" id="MobiDB-lite"/>
    </source>
</evidence>
<evidence type="ECO:0000313" key="2">
    <source>
        <dbReference type="EMBL" id="KYN14737.1"/>
    </source>
</evidence>
<dbReference type="EMBL" id="KQ980658">
    <property type="protein sequence ID" value="KYN14737.1"/>
    <property type="molecule type" value="Genomic_DNA"/>
</dbReference>
<accession>A0A151J004</accession>
<organism evidence="2 3">
    <name type="scientific">Trachymyrmex cornetzi</name>
    <dbReference type="NCBI Taxonomy" id="471704"/>
    <lineage>
        <taxon>Eukaryota</taxon>
        <taxon>Metazoa</taxon>
        <taxon>Ecdysozoa</taxon>
        <taxon>Arthropoda</taxon>
        <taxon>Hexapoda</taxon>
        <taxon>Insecta</taxon>
        <taxon>Pterygota</taxon>
        <taxon>Neoptera</taxon>
        <taxon>Endopterygota</taxon>
        <taxon>Hymenoptera</taxon>
        <taxon>Apocrita</taxon>
        <taxon>Aculeata</taxon>
        <taxon>Formicoidea</taxon>
        <taxon>Formicidae</taxon>
        <taxon>Myrmicinae</taxon>
        <taxon>Trachymyrmex</taxon>
    </lineage>
</organism>
<name>A0A151J004_9HYME</name>
<protein>
    <submittedName>
        <fullName evidence="2">Uncharacterized protein</fullName>
    </submittedName>
</protein>
<sequence>MLSQSNWMENRGNGWSEHRRETTKRWRSLQPRTLVSPGSRHIHIYMHTHCGGCVACYNFLDSRVGPLSFTYTRAIARWISLNYGYATSGDNDKGSEREVRKYNYGVAYRRPGDQAVITRTAELNTCGVVNSPFSRAAIDRSINLRTPVAIRRLLYTTLAICGADQEWRMVAG</sequence>
<feature type="region of interest" description="Disordered" evidence="1">
    <location>
        <begin position="1"/>
        <end position="30"/>
    </location>
</feature>
<proteinExistence type="predicted"/>
<dbReference type="Proteomes" id="UP000078492">
    <property type="component" value="Unassembled WGS sequence"/>
</dbReference>
<dbReference type="AlphaFoldDB" id="A0A151J004"/>
<evidence type="ECO:0000313" key="3">
    <source>
        <dbReference type="Proteomes" id="UP000078492"/>
    </source>
</evidence>
<reference evidence="2 3" key="1">
    <citation type="submission" date="2015-09" db="EMBL/GenBank/DDBJ databases">
        <title>Trachymyrmex cornetzi WGS genome.</title>
        <authorList>
            <person name="Nygaard S."/>
            <person name="Hu H."/>
            <person name="Boomsma J."/>
            <person name="Zhang G."/>
        </authorList>
    </citation>
    <scope>NUCLEOTIDE SEQUENCE [LARGE SCALE GENOMIC DNA]</scope>
    <source>
        <strain evidence="2">Tcor2-1</strain>
        <tissue evidence="2">Whole body</tissue>
    </source>
</reference>